<evidence type="ECO:0000313" key="3">
    <source>
        <dbReference type="Proteomes" id="UP000472267"/>
    </source>
</evidence>
<feature type="transmembrane region" description="Helical" evidence="1">
    <location>
        <begin position="135"/>
        <end position="160"/>
    </location>
</feature>
<keyword evidence="1" id="KW-0812">Transmembrane</keyword>
<evidence type="ECO:0000256" key="1">
    <source>
        <dbReference type="SAM" id="Phobius"/>
    </source>
</evidence>
<dbReference type="Proteomes" id="UP000472267">
    <property type="component" value="Chromosome 5"/>
</dbReference>
<keyword evidence="1" id="KW-1133">Transmembrane helix</keyword>
<dbReference type="InterPro" id="IPR030417">
    <property type="entry name" value="MS4A"/>
</dbReference>
<dbReference type="InParanoid" id="A0A672HM42"/>
<sequence length="221" mass="24360">EMVINQHKGPVEFKKCLFQIVSHSFHHQPSFFCLSLQTVQIMIGLLTLLFGIAAAVYYPSLGTYSGFFVWGALIVSPVFMFLCLQVIIASLTLNIIAALVAVSGVILYALDSVFGQYYHHYHHYILTKFSLQFYYGGFSAVVAVFQFLEFIISITMAAFACNATCSCCCHTEVRGTNGWGPHPAPHPQLPTQHAGTAAPWALGQGMRSSTKLGHIQFEDSV</sequence>
<feature type="transmembrane region" description="Helical" evidence="1">
    <location>
        <begin position="95"/>
        <end position="114"/>
    </location>
</feature>
<name>A0A672HM42_SALFA</name>
<keyword evidence="3" id="KW-1185">Reference proteome</keyword>
<protein>
    <submittedName>
        <fullName evidence="2">Uncharacterized protein</fullName>
    </submittedName>
</protein>
<dbReference type="Ensembl" id="ENSSFAT00005031410.1">
    <property type="protein sequence ID" value="ENSSFAP00005030311.1"/>
    <property type="gene ID" value="ENSSFAG00005015381.1"/>
</dbReference>
<reference evidence="2" key="3">
    <citation type="submission" date="2025-09" db="UniProtKB">
        <authorList>
            <consortium name="Ensembl"/>
        </authorList>
    </citation>
    <scope>IDENTIFICATION</scope>
</reference>
<dbReference type="AlphaFoldDB" id="A0A672HM42"/>
<evidence type="ECO:0000313" key="2">
    <source>
        <dbReference type="Ensembl" id="ENSSFAP00005030311.1"/>
    </source>
</evidence>
<reference evidence="2" key="1">
    <citation type="submission" date="2019-06" db="EMBL/GenBank/DDBJ databases">
        <authorList>
            <consortium name="Wellcome Sanger Institute Data Sharing"/>
        </authorList>
    </citation>
    <scope>NUCLEOTIDE SEQUENCE [LARGE SCALE GENOMIC DNA]</scope>
</reference>
<proteinExistence type="predicted"/>
<keyword evidence="1" id="KW-0472">Membrane</keyword>
<feature type="transmembrane region" description="Helical" evidence="1">
    <location>
        <begin position="39"/>
        <end position="58"/>
    </location>
</feature>
<accession>A0A672HM42</accession>
<dbReference type="PANTHER" id="PTHR23320:SF128">
    <property type="entry name" value="MEMBRANE-SPANNING 4-DOMAINS SUBFAMILY A MEMBER 4A"/>
    <property type="match status" value="1"/>
</dbReference>
<organism evidence="2 3">
    <name type="scientific">Salarias fasciatus</name>
    <name type="common">Jewelled blenny</name>
    <name type="synonym">Blennius fasciatus</name>
    <dbReference type="NCBI Taxonomy" id="181472"/>
    <lineage>
        <taxon>Eukaryota</taxon>
        <taxon>Metazoa</taxon>
        <taxon>Chordata</taxon>
        <taxon>Craniata</taxon>
        <taxon>Vertebrata</taxon>
        <taxon>Euteleostomi</taxon>
        <taxon>Actinopterygii</taxon>
        <taxon>Neopterygii</taxon>
        <taxon>Teleostei</taxon>
        <taxon>Neoteleostei</taxon>
        <taxon>Acanthomorphata</taxon>
        <taxon>Ovalentaria</taxon>
        <taxon>Blenniimorphae</taxon>
        <taxon>Blenniiformes</taxon>
        <taxon>Blennioidei</taxon>
        <taxon>Blenniidae</taxon>
        <taxon>Salariinae</taxon>
        <taxon>Salarias</taxon>
    </lineage>
</organism>
<feature type="transmembrane region" description="Helical" evidence="1">
    <location>
        <begin position="67"/>
        <end position="89"/>
    </location>
</feature>
<dbReference type="PANTHER" id="PTHR23320">
    <property type="entry name" value="MEMBRANE-SPANNING 4-DOMAINS SUBFAMILY A MS4A -RELATED"/>
    <property type="match status" value="1"/>
</dbReference>
<reference evidence="2" key="2">
    <citation type="submission" date="2025-08" db="UniProtKB">
        <authorList>
            <consortium name="Ensembl"/>
        </authorList>
    </citation>
    <scope>IDENTIFICATION</scope>
</reference>